<keyword evidence="6 10" id="KW-0798">TonB box</keyword>
<keyword evidence="4" id="KW-0812">Transmembrane</keyword>
<sequence>MAAKHMAHKIFLAFLLFPLTGMGTRVQAQGFTLGGRITAAGDGSALEFVTVLLNENGLWAVTDSTGCFRITHVPRGQVTMTVRCLGYATHTQVLEMTADRRDMAIRLRENNLSLNEVQVVARRKEDEQTTAYTIGRQALDNQQVLNLSDVMSLLPGGKTVNSTLMDDSRLALRSEGREKGNASFGTAIDVDGVRVGNNAAMGETAGASTRRLGSANIESVEIVTGIPSVEYGDLSNGIVKVNTRKGKSPFIVEGKLNQHTRQVAVSKGFDLNRKGGMLNFSLEHARSFLDAASPHTAYQRNSLTLNYAKTLRLGPDMPLNLNAGVSGNVGGYNSKADPDEELDDYSKARDNHVSAHASADWLPNRPWLTSLRLAATLNYTDRQAETYTNTSSASTQPYLHTREEGYHIAEDYDANPSAGIVLGPTGYWYVRRYNDSKPLDWAVKLKAEWNRTAGRMRNHLMAGTELTGSKNYGRGTYYADLRYAPTWREYRYDELPAMTNMALYIENRLTLSTGRTASLALTAGLREDLTRIAGSAYGTAGSLSPRVNARYVFWHNRQAWVGSLSLYGGWGKSVKLPSFQVLYPSPSYSDRLAFSSTSDAQNRSYYAYYTHPSTALYNPGLKWQYTHQTDVGVEMKTRVASVSLSAFYHKTFNPYMATSVYSPFTYKYTTPTALQQSGIAVGNRRFSIDGTTGLVTVTDVTGAHQPVTLDWQARNTYVSNVKYINASPTSRYGLEWIVDFVQIRPLRTQVRVDGRYYHYNGLDETVYADVPLGVNTRMTNGDPYQYIGYYRGTNTTSTGSTANASVSNGTLTRQIDVNATVTTHIPRIRMVAALRVECSLYHYSRALSQYRNGTRGYAVEGAENFGKPYDGTAKDQTVVVYPEYYTTWDDPDHAIPFAEKYAWARANDPALYNDLSKLVVRSNYPYTMNPNRLSHYYSANLSVTKEIGDHVSVSFYANNFFNNMGRVRSSQTGQKTSLFGSSYIPGFYYGLSLKLKL</sequence>
<keyword evidence="8 13" id="KW-0675">Receptor</keyword>
<evidence type="ECO:0000256" key="7">
    <source>
        <dbReference type="ARBA" id="ARBA00023136"/>
    </source>
</evidence>
<keyword evidence="3" id="KW-1134">Transmembrane beta strand</keyword>
<evidence type="ECO:0000256" key="8">
    <source>
        <dbReference type="ARBA" id="ARBA00023170"/>
    </source>
</evidence>
<protein>
    <submittedName>
        <fullName evidence="13">TonB-dependent receptor domain-containing protein</fullName>
    </submittedName>
</protein>
<feature type="domain" description="TonB-dependent receptor plug" evidence="12">
    <location>
        <begin position="125"/>
        <end position="234"/>
    </location>
</feature>
<dbReference type="Proteomes" id="UP001589688">
    <property type="component" value="Unassembled WGS sequence"/>
</dbReference>
<dbReference type="Pfam" id="PF07715">
    <property type="entry name" value="Plug"/>
    <property type="match status" value="1"/>
</dbReference>
<evidence type="ECO:0000259" key="11">
    <source>
        <dbReference type="Pfam" id="PF00593"/>
    </source>
</evidence>
<accession>A0ABV5ZGT4</accession>
<dbReference type="InterPro" id="IPR037066">
    <property type="entry name" value="Plug_dom_sf"/>
</dbReference>
<keyword evidence="2" id="KW-0813">Transport</keyword>
<proteinExistence type="inferred from homology"/>
<name>A0ABV5ZGT4_9BACT</name>
<evidence type="ECO:0000313" key="13">
    <source>
        <dbReference type="EMBL" id="MFB9896592.1"/>
    </source>
</evidence>
<comment type="caution">
    <text evidence="13">The sequence shown here is derived from an EMBL/GenBank/DDBJ whole genome shotgun (WGS) entry which is preliminary data.</text>
</comment>
<evidence type="ECO:0000256" key="9">
    <source>
        <dbReference type="ARBA" id="ARBA00023237"/>
    </source>
</evidence>
<keyword evidence="5" id="KW-0732">Signal</keyword>
<gene>
    <name evidence="13" type="ORF">ACFFK8_01815</name>
</gene>
<evidence type="ECO:0000256" key="6">
    <source>
        <dbReference type="ARBA" id="ARBA00023077"/>
    </source>
</evidence>
<dbReference type="Pfam" id="PF13715">
    <property type="entry name" value="CarbopepD_reg_2"/>
    <property type="match status" value="1"/>
</dbReference>
<dbReference type="SUPFAM" id="SSF56935">
    <property type="entry name" value="Porins"/>
    <property type="match status" value="1"/>
</dbReference>
<dbReference type="InterPro" id="IPR012910">
    <property type="entry name" value="Plug_dom"/>
</dbReference>
<comment type="similarity">
    <text evidence="10">Belongs to the TonB-dependent receptor family.</text>
</comment>
<dbReference type="Pfam" id="PF00593">
    <property type="entry name" value="TonB_dep_Rec_b-barrel"/>
    <property type="match status" value="1"/>
</dbReference>
<comment type="subcellular location">
    <subcellularLocation>
        <location evidence="1">Cell outer membrane</location>
        <topology evidence="1">Multi-pass membrane protein</topology>
    </subcellularLocation>
</comment>
<evidence type="ECO:0000313" key="14">
    <source>
        <dbReference type="Proteomes" id="UP001589688"/>
    </source>
</evidence>
<evidence type="ECO:0000256" key="5">
    <source>
        <dbReference type="ARBA" id="ARBA00022729"/>
    </source>
</evidence>
<dbReference type="Gene3D" id="2.60.40.1120">
    <property type="entry name" value="Carboxypeptidase-like, regulatory domain"/>
    <property type="match status" value="1"/>
</dbReference>
<keyword evidence="7 10" id="KW-0472">Membrane</keyword>
<evidence type="ECO:0000256" key="4">
    <source>
        <dbReference type="ARBA" id="ARBA00022692"/>
    </source>
</evidence>
<dbReference type="EMBL" id="JBHLZF010000001">
    <property type="protein sequence ID" value="MFB9896592.1"/>
    <property type="molecule type" value="Genomic_DNA"/>
</dbReference>
<evidence type="ECO:0000256" key="2">
    <source>
        <dbReference type="ARBA" id="ARBA00022448"/>
    </source>
</evidence>
<dbReference type="SUPFAM" id="SSF49464">
    <property type="entry name" value="Carboxypeptidase regulatory domain-like"/>
    <property type="match status" value="1"/>
</dbReference>
<dbReference type="Gene3D" id="2.40.170.20">
    <property type="entry name" value="TonB-dependent receptor, beta-barrel domain"/>
    <property type="match status" value="1"/>
</dbReference>
<dbReference type="InterPro" id="IPR039426">
    <property type="entry name" value="TonB-dep_rcpt-like"/>
</dbReference>
<keyword evidence="9" id="KW-0998">Cell outer membrane</keyword>
<dbReference type="Gene3D" id="2.170.130.10">
    <property type="entry name" value="TonB-dependent receptor, plug domain"/>
    <property type="match status" value="1"/>
</dbReference>
<evidence type="ECO:0000256" key="3">
    <source>
        <dbReference type="ARBA" id="ARBA00022452"/>
    </source>
</evidence>
<evidence type="ECO:0000256" key="1">
    <source>
        <dbReference type="ARBA" id="ARBA00004571"/>
    </source>
</evidence>
<dbReference type="InterPro" id="IPR000531">
    <property type="entry name" value="Beta-barrel_TonB"/>
</dbReference>
<feature type="domain" description="TonB-dependent receptor-like beta-barrel" evidence="11">
    <location>
        <begin position="313"/>
        <end position="740"/>
    </location>
</feature>
<evidence type="ECO:0000259" key="12">
    <source>
        <dbReference type="Pfam" id="PF07715"/>
    </source>
</evidence>
<evidence type="ECO:0000256" key="10">
    <source>
        <dbReference type="RuleBase" id="RU003357"/>
    </source>
</evidence>
<dbReference type="RefSeq" id="WP_245594854.1">
    <property type="nucleotide sequence ID" value="NZ_JADU01000027.1"/>
</dbReference>
<organism evidence="13 14">
    <name type="scientific">Hallella seregens ATCC 51272</name>
    <dbReference type="NCBI Taxonomy" id="1336250"/>
    <lineage>
        <taxon>Bacteria</taxon>
        <taxon>Pseudomonadati</taxon>
        <taxon>Bacteroidota</taxon>
        <taxon>Bacteroidia</taxon>
        <taxon>Bacteroidales</taxon>
        <taxon>Prevotellaceae</taxon>
        <taxon>Hallella</taxon>
    </lineage>
</organism>
<dbReference type="InterPro" id="IPR036942">
    <property type="entry name" value="Beta-barrel_TonB_sf"/>
</dbReference>
<dbReference type="PANTHER" id="PTHR30069:SF29">
    <property type="entry name" value="HEMOGLOBIN AND HEMOGLOBIN-HAPTOGLOBIN-BINDING PROTEIN 1-RELATED"/>
    <property type="match status" value="1"/>
</dbReference>
<keyword evidence="14" id="KW-1185">Reference proteome</keyword>
<dbReference type="InterPro" id="IPR008969">
    <property type="entry name" value="CarboxyPept-like_regulatory"/>
</dbReference>
<reference evidence="13 14" key="1">
    <citation type="submission" date="2024-09" db="EMBL/GenBank/DDBJ databases">
        <authorList>
            <person name="Sun Q."/>
            <person name="Mori K."/>
        </authorList>
    </citation>
    <scope>NUCLEOTIDE SEQUENCE [LARGE SCALE GENOMIC DNA]</scope>
    <source>
        <strain evidence="13 14">ATCC 51272</strain>
    </source>
</reference>
<dbReference type="PANTHER" id="PTHR30069">
    <property type="entry name" value="TONB-DEPENDENT OUTER MEMBRANE RECEPTOR"/>
    <property type="match status" value="1"/>
</dbReference>